<comment type="similarity">
    <text evidence="2 14">Belongs to the phycobiliprotein family.</text>
</comment>
<dbReference type="InterPro" id="IPR009050">
    <property type="entry name" value="Globin-like_sf"/>
</dbReference>
<dbReference type="AlphaFoldDB" id="A0AA97AJA8"/>
<dbReference type="InterPro" id="IPR012128">
    <property type="entry name" value="Phycobilisome_asu/bsu"/>
</dbReference>
<keyword evidence="7 14" id="KW-0249">Electron transport</keyword>
<organism evidence="15">
    <name type="scientific">Leptolyngbya sp. NK1-12</name>
    <dbReference type="NCBI Taxonomy" id="2547451"/>
    <lineage>
        <taxon>Bacteria</taxon>
        <taxon>Bacillati</taxon>
        <taxon>Cyanobacteriota</taxon>
        <taxon>Cyanophyceae</taxon>
        <taxon>Leptolyngbyales</taxon>
        <taxon>Leptolyngbyaceae</taxon>
        <taxon>Leptolyngbya group</taxon>
        <taxon>Leptolyngbya</taxon>
    </lineage>
</organism>
<evidence type="ECO:0000256" key="8">
    <source>
        <dbReference type="ARBA" id="ARBA00022991"/>
    </source>
</evidence>
<dbReference type="GO" id="GO:0031676">
    <property type="term" value="C:plasma membrane-derived thylakoid membrane"/>
    <property type="evidence" value="ECO:0007669"/>
    <property type="project" value="UniProtKB-SubCell"/>
</dbReference>
<accession>A0AA97AJA8</accession>
<keyword evidence="10 14" id="KW-0472">Membrane</keyword>
<evidence type="ECO:0000256" key="12">
    <source>
        <dbReference type="PIRSR" id="PIRSR000081-1"/>
    </source>
</evidence>
<evidence type="ECO:0000256" key="10">
    <source>
        <dbReference type="ARBA" id="ARBA00023136"/>
    </source>
</evidence>
<feature type="binding site" evidence="12">
    <location>
        <position position="71"/>
    </location>
    <ligand>
        <name>(2R,3E)-phycocyanobilin</name>
        <dbReference type="ChEBI" id="CHEBI:85275"/>
        <label>1</label>
    </ligand>
</feature>
<evidence type="ECO:0000256" key="13">
    <source>
        <dbReference type="PIRSR" id="PIRSR000081-2"/>
    </source>
</evidence>
<keyword evidence="8 14" id="KW-0157">Chromophore</keyword>
<keyword evidence="4 14" id="KW-0602">Photosynthesis</keyword>
<keyword evidence="9 14" id="KW-0793">Thylakoid</keyword>
<evidence type="ECO:0000313" key="15">
    <source>
        <dbReference type="EMBL" id="WNZ27585.1"/>
    </source>
</evidence>
<name>A0AA97AJA8_9CYAN</name>
<dbReference type="PANTHER" id="PTHR34011">
    <property type="entry name" value="PHYCOBILISOME 32.1 KDA LINKER POLYPEPTIDE, PHYCOCYANIN-ASSOCIATED, ROD 2-RELATED"/>
    <property type="match status" value="1"/>
</dbReference>
<protein>
    <submittedName>
        <fullName evidence="15">Allophycocyanin</fullName>
    </submittedName>
</protein>
<evidence type="ECO:0000256" key="4">
    <source>
        <dbReference type="ARBA" id="ARBA00022531"/>
    </source>
</evidence>
<dbReference type="InterPro" id="IPR038719">
    <property type="entry name" value="Phycobilisome_asu/bsu_sf"/>
</dbReference>
<sequence length="159" mass="17748">MSIITNVIATADREARYLNVEELNAVQNFYAAGRDRLRLAATLAANEQRIVEQATQRFWQRCPVTPSNSGNPTFQASCMRDQSWYVRLVTYAIVLGDIEPIETSGVRGAKEMYASLGVPLTNLVECMRCLKEAALELLALDDAVEVAPYFDYLIQGLKP</sequence>
<dbReference type="CDD" id="cd12125">
    <property type="entry name" value="APC_alpha"/>
    <property type="match status" value="1"/>
</dbReference>
<evidence type="ECO:0000256" key="11">
    <source>
        <dbReference type="ARBA" id="ARBA00023307"/>
    </source>
</evidence>
<dbReference type="Gene3D" id="1.10.490.20">
    <property type="entry name" value="Phycocyanins"/>
    <property type="match status" value="1"/>
</dbReference>
<dbReference type="PIRSF" id="PIRSF000081">
    <property type="entry name" value="Phycocyanin"/>
    <property type="match status" value="1"/>
</dbReference>
<evidence type="ECO:0000256" key="3">
    <source>
        <dbReference type="ARBA" id="ARBA00022448"/>
    </source>
</evidence>
<dbReference type="GO" id="GO:0030089">
    <property type="term" value="C:phycobilisome"/>
    <property type="evidence" value="ECO:0007669"/>
    <property type="project" value="UniProtKB-KW"/>
</dbReference>
<gene>
    <name evidence="15" type="ORF">HJG54_32515</name>
</gene>
<keyword evidence="5" id="KW-0042">Antenna complex</keyword>
<reference evidence="15" key="1">
    <citation type="submission" date="2020-05" db="EMBL/GenBank/DDBJ databases">
        <authorList>
            <person name="Zhu T."/>
            <person name="Keshari N."/>
            <person name="Lu X."/>
        </authorList>
    </citation>
    <scope>NUCLEOTIDE SEQUENCE</scope>
    <source>
        <strain evidence="15">NK1-12</strain>
    </source>
</reference>
<feature type="binding site" evidence="12">
    <location>
        <position position="78"/>
    </location>
    <ligand>
        <name>(2R,3E)-phycocyanobilin</name>
        <dbReference type="ChEBI" id="CHEBI:85275"/>
        <label>1</label>
    </ligand>
</feature>
<evidence type="ECO:0000256" key="14">
    <source>
        <dbReference type="RuleBase" id="RU004438"/>
    </source>
</evidence>
<keyword evidence="3 14" id="KW-0813">Transport</keyword>
<keyword evidence="6 14" id="KW-0605">Phycobilisome</keyword>
<evidence type="ECO:0000256" key="1">
    <source>
        <dbReference type="ARBA" id="ARBA00004170"/>
    </source>
</evidence>
<dbReference type="Pfam" id="PF00502">
    <property type="entry name" value="Phycobilisome"/>
    <property type="match status" value="1"/>
</dbReference>
<proteinExistence type="inferred from homology"/>
<dbReference type="SUPFAM" id="SSF46458">
    <property type="entry name" value="Globin-like"/>
    <property type="match status" value="1"/>
</dbReference>
<evidence type="ECO:0000256" key="2">
    <source>
        <dbReference type="ARBA" id="ARBA00008182"/>
    </source>
</evidence>
<evidence type="ECO:0000256" key="6">
    <source>
        <dbReference type="ARBA" id="ARBA00022738"/>
    </source>
</evidence>
<dbReference type="RefSeq" id="WP_316435962.1">
    <property type="nucleotide sequence ID" value="NZ_CP053587.1"/>
</dbReference>
<evidence type="ECO:0000256" key="9">
    <source>
        <dbReference type="ARBA" id="ARBA00023078"/>
    </source>
</evidence>
<comment type="subcellular location">
    <subcellularLocation>
        <location evidence="14">Cellular thylakoid membrane</location>
        <topology evidence="14">Peripheral membrane protein</topology>
        <orientation evidence="14">Cytoplasmic side</orientation>
    </subcellularLocation>
    <subcellularLocation>
        <location evidence="1">Membrane</location>
        <topology evidence="1">Peripheral membrane protein</topology>
    </subcellularLocation>
</comment>
<feature type="modified residue" description="N4-methylasparagine" evidence="13">
    <location>
        <position position="71"/>
    </location>
</feature>
<keyword evidence="11 14" id="KW-0089">Bile pigment</keyword>
<dbReference type="EMBL" id="CP053587">
    <property type="protein sequence ID" value="WNZ27585.1"/>
    <property type="molecule type" value="Genomic_DNA"/>
</dbReference>
<dbReference type="GO" id="GO:0015979">
    <property type="term" value="P:photosynthesis"/>
    <property type="evidence" value="ECO:0007669"/>
    <property type="project" value="UniProtKB-KW"/>
</dbReference>
<evidence type="ECO:0000256" key="5">
    <source>
        <dbReference type="ARBA" id="ARBA00022549"/>
    </source>
</evidence>
<dbReference type="PANTHER" id="PTHR34011:SF2">
    <property type="entry name" value="ALLOPHYCOCYANIN ALPHA CHAIN"/>
    <property type="match status" value="1"/>
</dbReference>
<evidence type="ECO:0000256" key="7">
    <source>
        <dbReference type="ARBA" id="ARBA00022982"/>
    </source>
</evidence>